<dbReference type="Proteomes" id="UP000074119">
    <property type="component" value="Chromosome"/>
</dbReference>
<dbReference type="EMBL" id="CP014544">
    <property type="protein sequence ID" value="AMO67627.1"/>
    <property type="molecule type" value="Genomic_DNA"/>
</dbReference>
<comment type="similarity">
    <text evidence="1">Belongs to the enoyl-CoA hydratase/isomerase family.</text>
</comment>
<dbReference type="Gene3D" id="3.90.226.10">
    <property type="entry name" value="2-enoyl-CoA Hydratase, Chain A, domain 1"/>
    <property type="match status" value="1"/>
</dbReference>
<dbReference type="STRING" id="1470434.AZF00_04655"/>
<dbReference type="Pfam" id="PF00378">
    <property type="entry name" value="ECH_1"/>
    <property type="match status" value="1"/>
</dbReference>
<dbReference type="InterPro" id="IPR029045">
    <property type="entry name" value="ClpP/crotonase-like_dom_sf"/>
</dbReference>
<evidence type="ECO:0008006" key="4">
    <source>
        <dbReference type="Google" id="ProtNLM"/>
    </source>
</evidence>
<name>A0A127M316_9GAMM</name>
<gene>
    <name evidence="2" type="ORF">AZF00_04655</name>
</gene>
<sequence length="265" mass="28413">MDFQQIQVEIRGAVGILSLNAPDKLNALTPLMVNEISTAIDHIAQQCRVMIITGAGRAFCAGASLNPKNPLSPVDQDPSARDLGLVLEQQLNPIMLKLKNLDIPWISAVRGAAAGFGASLALAADMVVASETAYFAQIFSKIGLVPDGGATHLLSRTIGRVRTMELMLLGNRLSAENALSWGLVNRVVEDQQLEEQAFALATTLANGPSQALGMTRKAIWAATDESWELTLDSEREQQKIAGRSKDFDEGLAAFTEKRPAAFSGL</sequence>
<dbReference type="Gene3D" id="1.10.12.10">
    <property type="entry name" value="Lyase 2-enoyl-coa Hydratase, Chain A, domain 2"/>
    <property type="match status" value="1"/>
</dbReference>
<protein>
    <recommendedName>
        <fullName evidence="4">2-(1,2-epoxy-1,2-dihydrophenyl)acetyl-CoA isomerase</fullName>
    </recommendedName>
</protein>
<evidence type="ECO:0000313" key="3">
    <source>
        <dbReference type="Proteomes" id="UP000074119"/>
    </source>
</evidence>
<accession>A0A127M316</accession>
<dbReference type="SUPFAM" id="SSF52096">
    <property type="entry name" value="ClpP/crotonase"/>
    <property type="match status" value="1"/>
</dbReference>
<dbReference type="PANTHER" id="PTHR43459">
    <property type="entry name" value="ENOYL-COA HYDRATASE"/>
    <property type="match status" value="1"/>
</dbReference>
<evidence type="ECO:0000313" key="2">
    <source>
        <dbReference type="EMBL" id="AMO67627.1"/>
    </source>
</evidence>
<dbReference type="AlphaFoldDB" id="A0A127M316"/>
<reference evidence="2 3" key="1">
    <citation type="submission" date="2015-12" db="EMBL/GenBank/DDBJ databases">
        <authorList>
            <person name="Shamseldin A."/>
            <person name="Moawad H."/>
            <person name="Abd El-Rahim W.M."/>
            <person name="Sadowsky M.J."/>
        </authorList>
    </citation>
    <scope>NUCLEOTIDE SEQUENCE [LARGE SCALE GENOMIC DNA]</scope>
    <source>
        <strain evidence="2 3">SM2</strain>
    </source>
</reference>
<organism evidence="2 3">
    <name type="scientific">Zhongshania aliphaticivorans</name>
    <dbReference type="NCBI Taxonomy" id="1470434"/>
    <lineage>
        <taxon>Bacteria</taxon>
        <taxon>Pseudomonadati</taxon>
        <taxon>Pseudomonadota</taxon>
        <taxon>Gammaproteobacteria</taxon>
        <taxon>Cellvibrionales</taxon>
        <taxon>Spongiibacteraceae</taxon>
        <taxon>Zhongshania</taxon>
    </lineage>
</organism>
<dbReference type="InterPro" id="IPR001753">
    <property type="entry name" value="Enoyl-CoA_hydra/iso"/>
</dbReference>
<dbReference type="KEGG" id="zal:AZF00_04655"/>
<evidence type="ECO:0000256" key="1">
    <source>
        <dbReference type="ARBA" id="ARBA00005254"/>
    </source>
</evidence>
<dbReference type="RefSeq" id="WP_008246331.1">
    <property type="nucleotide sequence ID" value="NZ_CP014544.1"/>
</dbReference>
<dbReference type="CDD" id="cd06558">
    <property type="entry name" value="crotonase-like"/>
    <property type="match status" value="1"/>
</dbReference>
<dbReference type="GO" id="GO:0003824">
    <property type="term" value="F:catalytic activity"/>
    <property type="evidence" value="ECO:0007669"/>
    <property type="project" value="UniProtKB-ARBA"/>
</dbReference>
<dbReference type="PANTHER" id="PTHR43459:SF1">
    <property type="entry name" value="EG:BACN32G11.4 PROTEIN"/>
    <property type="match status" value="1"/>
</dbReference>
<dbReference type="InterPro" id="IPR014748">
    <property type="entry name" value="Enoyl-CoA_hydra_C"/>
</dbReference>
<proteinExistence type="inferred from homology"/>